<gene>
    <name evidence="4" type="ORF">ThimaDRAFT_0150</name>
</gene>
<dbReference type="SUPFAM" id="SSF56925">
    <property type="entry name" value="OMPA-like"/>
    <property type="match status" value="1"/>
</dbReference>
<dbReference type="eggNOG" id="COG3637">
    <property type="taxonomic scope" value="Bacteria"/>
</dbReference>
<dbReference type="RefSeq" id="WP_007191028.1">
    <property type="nucleotide sequence ID" value="NZ_AFWV01000001.1"/>
</dbReference>
<feature type="chain" id="PRO_5003394245" evidence="2">
    <location>
        <begin position="22"/>
        <end position="223"/>
    </location>
</feature>
<name>F9U5E9_9GAMM</name>
<evidence type="ECO:0000256" key="1">
    <source>
        <dbReference type="ARBA" id="ARBA00022729"/>
    </source>
</evidence>
<sequence length="223" mass="23298">MNKTQLILMSAIVAGAQTANADEPGWYGSLNLGLAIPEGSLIYGGDDPGRGPDYDLENGGVAGLGGGYGFGNGLRLEGELRYRAFDAGGISHAGFGAPSSADGSVTSTTFMANLVYDFILESTKLRPYLKGGIGAAWNEADVDELGMGPSAGWGVYSSATDTEFAWSLGAGLAYPIDERLSLTAEYQYVDLGSAETGGDINGQSMRFDDLGSHEMTLGLRYTF</sequence>
<dbReference type="EMBL" id="AFWV01000001">
    <property type="protein sequence ID" value="EGV20372.1"/>
    <property type="molecule type" value="Genomic_DNA"/>
</dbReference>
<dbReference type="OrthoDB" id="6101900at2"/>
<dbReference type="Proteomes" id="UP000005459">
    <property type="component" value="Unassembled WGS sequence"/>
</dbReference>
<dbReference type="AlphaFoldDB" id="F9U5E9"/>
<feature type="signal peptide" evidence="2">
    <location>
        <begin position="1"/>
        <end position="21"/>
    </location>
</feature>
<evidence type="ECO:0000259" key="3">
    <source>
        <dbReference type="Pfam" id="PF13505"/>
    </source>
</evidence>
<keyword evidence="5" id="KW-1185">Reference proteome</keyword>
<protein>
    <submittedName>
        <fullName evidence="4">Surface antigen msp4 family protein</fullName>
    </submittedName>
</protein>
<dbReference type="InterPro" id="IPR011250">
    <property type="entry name" value="OMP/PagP_B-barrel"/>
</dbReference>
<dbReference type="Gene3D" id="2.40.160.20">
    <property type="match status" value="1"/>
</dbReference>
<evidence type="ECO:0000313" key="5">
    <source>
        <dbReference type="Proteomes" id="UP000005459"/>
    </source>
</evidence>
<evidence type="ECO:0000313" key="4">
    <source>
        <dbReference type="EMBL" id="EGV20372.1"/>
    </source>
</evidence>
<proteinExistence type="predicted"/>
<reference evidence="4 5" key="1">
    <citation type="submission" date="2011-06" db="EMBL/GenBank/DDBJ databases">
        <title>The draft genome of Thiocapsa marina 5811.</title>
        <authorList>
            <consortium name="US DOE Joint Genome Institute (JGI-PGF)"/>
            <person name="Lucas S."/>
            <person name="Han J."/>
            <person name="Cheng J.-F."/>
            <person name="Goodwin L."/>
            <person name="Pitluck S."/>
            <person name="Peters L."/>
            <person name="Land M.L."/>
            <person name="Hauser L."/>
            <person name="Vogl K."/>
            <person name="Liu Z."/>
            <person name="Imhoff J."/>
            <person name="Thiel V."/>
            <person name="Frigaard N.-U."/>
            <person name="Bryant D."/>
            <person name="Woyke T.J."/>
        </authorList>
    </citation>
    <scope>NUCLEOTIDE SEQUENCE [LARGE SCALE GENOMIC DNA]</scope>
    <source>
        <strain evidence="4 5">5811</strain>
    </source>
</reference>
<accession>F9U5E9</accession>
<dbReference type="STRING" id="768671.ThimaDRAFT_0150"/>
<feature type="domain" description="Outer membrane protein beta-barrel" evidence="3">
    <location>
        <begin position="8"/>
        <end position="223"/>
    </location>
</feature>
<dbReference type="InterPro" id="IPR027385">
    <property type="entry name" value="Beta-barrel_OMP"/>
</dbReference>
<keyword evidence="1 2" id="KW-0732">Signal</keyword>
<dbReference type="Pfam" id="PF13505">
    <property type="entry name" value="OMP_b-brl"/>
    <property type="match status" value="1"/>
</dbReference>
<organism evidence="4 5">
    <name type="scientific">Thiocapsa marina 5811</name>
    <dbReference type="NCBI Taxonomy" id="768671"/>
    <lineage>
        <taxon>Bacteria</taxon>
        <taxon>Pseudomonadati</taxon>
        <taxon>Pseudomonadota</taxon>
        <taxon>Gammaproteobacteria</taxon>
        <taxon>Chromatiales</taxon>
        <taxon>Chromatiaceae</taxon>
        <taxon>Thiocapsa</taxon>
    </lineage>
</organism>
<evidence type="ECO:0000256" key="2">
    <source>
        <dbReference type="SAM" id="SignalP"/>
    </source>
</evidence>